<organism evidence="8 9">
    <name type="scientific">Cuscuta australis</name>
    <dbReference type="NCBI Taxonomy" id="267555"/>
    <lineage>
        <taxon>Eukaryota</taxon>
        <taxon>Viridiplantae</taxon>
        <taxon>Streptophyta</taxon>
        <taxon>Embryophyta</taxon>
        <taxon>Tracheophyta</taxon>
        <taxon>Spermatophyta</taxon>
        <taxon>Magnoliopsida</taxon>
        <taxon>eudicotyledons</taxon>
        <taxon>Gunneridae</taxon>
        <taxon>Pentapetalae</taxon>
        <taxon>asterids</taxon>
        <taxon>lamiids</taxon>
        <taxon>Solanales</taxon>
        <taxon>Convolvulaceae</taxon>
        <taxon>Cuscuteae</taxon>
        <taxon>Cuscuta</taxon>
        <taxon>Cuscuta subgen. Grammica</taxon>
        <taxon>Cuscuta sect. Cleistogrammica</taxon>
    </lineage>
</organism>
<dbReference type="EMBL" id="NQVE01000209">
    <property type="protein sequence ID" value="RAL38384.1"/>
    <property type="molecule type" value="Genomic_DNA"/>
</dbReference>
<evidence type="ECO:0000313" key="8">
    <source>
        <dbReference type="EMBL" id="RAL38384.1"/>
    </source>
</evidence>
<dbReference type="InterPro" id="IPR044806">
    <property type="entry name" value="WVD2/WDL1-4"/>
</dbReference>
<feature type="region of interest" description="Disordered" evidence="6">
    <location>
        <begin position="274"/>
        <end position="339"/>
    </location>
</feature>
<evidence type="ECO:0000256" key="4">
    <source>
        <dbReference type="ARBA" id="ARBA00022701"/>
    </source>
</evidence>
<evidence type="ECO:0000256" key="1">
    <source>
        <dbReference type="ARBA" id="ARBA00004245"/>
    </source>
</evidence>
<evidence type="ECO:0000256" key="5">
    <source>
        <dbReference type="ARBA" id="ARBA00023212"/>
    </source>
</evidence>
<reference evidence="8 9" key="1">
    <citation type="submission" date="2018-06" db="EMBL/GenBank/DDBJ databases">
        <title>The Genome of Cuscuta australis (Dodder) Provides Insight into the Evolution of Plant Parasitism.</title>
        <authorList>
            <person name="Liu H."/>
        </authorList>
    </citation>
    <scope>NUCLEOTIDE SEQUENCE [LARGE SCALE GENOMIC DNA]</scope>
    <source>
        <strain evidence="9">cv. Yunnan</strain>
        <tissue evidence="8">Vines</tissue>
    </source>
</reference>
<keyword evidence="4" id="KW-0493">Microtubule</keyword>
<keyword evidence="3" id="KW-0963">Cytoplasm</keyword>
<evidence type="ECO:0000256" key="6">
    <source>
        <dbReference type="SAM" id="MobiDB-lite"/>
    </source>
</evidence>
<feature type="region of interest" description="Disordered" evidence="6">
    <location>
        <begin position="87"/>
        <end position="107"/>
    </location>
</feature>
<comment type="similarity">
    <text evidence="2">Belongs to the TPX2 family.</text>
</comment>
<keyword evidence="9" id="KW-1185">Reference proteome</keyword>
<evidence type="ECO:0000259" key="7">
    <source>
        <dbReference type="Pfam" id="PF06886"/>
    </source>
</evidence>
<evidence type="ECO:0000256" key="3">
    <source>
        <dbReference type="ARBA" id="ARBA00022490"/>
    </source>
</evidence>
<dbReference type="GO" id="GO:0008017">
    <property type="term" value="F:microtubule binding"/>
    <property type="evidence" value="ECO:0007669"/>
    <property type="project" value="InterPro"/>
</dbReference>
<gene>
    <name evidence="8" type="ORF">DM860_002362</name>
</gene>
<dbReference type="PANTHER" id="PTHR46372">
    <property type="entry name" value="PROTEIN WVD2-LIKE 3"/>
    <property type="match status" value="1"/>
</dbReference>
<proteinExistence type="inferred from homology"/>
<feature type="region of interest" description="Disordered" evidence="6">
    <location>
        <begin position="227"/>
        <end position="256"/>
    </location>
</feature>
<dbReference type="InterPro" id="IPR027329">
    <property type="entry name" value="TPX2_C"/>
</dbReference>
<feature type="region of interest" description="Disordered" evidence="6">
    <location>
        <begin position="178"/>
        <end position="211"/>
    </location>
</feature>
<feature type="compositionally biased region" description="Basic residues" evidence="6">
    <location>
        <begin position="298"/>
        <end position="307"/>
    </location>
</feature>
<comment type="caution">
    <text evidence="8">The sequence shown here is derived from an EMBL/GenBank/DDBJ whole genome shotgun (WGS) entry which is preliminary data.</text>
</comment>
<dbReference type="Pfam" id="PF06886">
    <property type="entry name" value="TPX2"/>
    <property type="match status" value="1"/>
</dbReference>
<name>A0A328CYM0_9ASTE</name>
<evidence type="ECO:0000256" key="2">
    <source>
        <dbReference type="ARBA" id="ARBA00005885"/>
    </source>
</evidence>
<protein>
    <recommendedName>
        <fullName evidence="7">TPX2 C-terminal domain-containing protein</fullName>
    </recommendedName>
</protein>
<dbReference type="Proteomes" id="UP000249390">
    <property type="component" value="Unassembled WGS sequence"/>
</dbReference>
<dbReference type="GO" id="GO:0000226">
    <property type="term" value="P:microtubule cytoskeleton organization"/>
    <property type="evidence" value="ECO:0007669"/>
    <property type="project" value="InterPro"/>
</dbReference>
<dbReference type="PANTHER" id="PTHR46372:SF2">
    <property type="entry name" value="PROTEIN WVD2-LIKE 3"/>
    <property type="match status" value="1"/>
</dbReference>
<comment type="subcellular location">
    <subcellularLocation>
        <location evidence="1">Cytoplasm</location>
        <location evidence="1">Cytoskeleton</location>
    </subcellularLocation>
</comment>
<accession>A0A328CYM0</accession>
<evidence type="ECO:0000313" key="9">
    <source>
        <dbReference type="Proteomes" id="UP000249390"/>
    </source>
</evidence>
<feature type="domain" description="TPX2 C-terminal" evidence="7">
    <location>
        <begin position="218"/>
        <end position="292"/>
    </location>
</feature>
<sequence>MQCLYTFFCVCSSMGMEVIDIFVDKELDSVFLKDPNGISQDMSRNQEVDHEHANVEGEKCASAEISEGKDYEVKECTADMSISISRSKKSENIKDLDSNGKKDADINMKSKNYTKAATKSVSGNYKTTHTVPHPFALATEKRAFNGTRFVGNEISQTNNLQLPPGSKQNQLALPVATRKPLQPDNKKHTDDDDDSCSVSSLPGTLARRPKTNVAPVPVFRCTKRAERRKEFHSKLEEKHQALETERSQWEARTKEETEAAIKQLRKSLAFKANPMPSFYHEGPPPKIELKKPPPTRAKSPKLGRRKSRGDAVSSEKMSRNDRQNDTSTLTFEDKPAHKL</sequence>
<dbReference type="AlphaFoldDB" id="A0A328CYM0"/>
<keyword evidence="5" id="KW-0206">Cytoskeleton</keyword>
<feature type="compositionally biased region" description="Basic and acidic residues" evidence="6">
    <location>
        <begin position="88"/>
        <end position="107"/>
    </location>
</feature>
<dbReference type="GO" id="GO:0005874">
    <property type="term" value="C:microtubule"/>
    <property type="evidence" value="ECO:0007669"/>
    <property type="project" value="UniProtKB-KW"/>
</dbReference>